<name>A0ABT8REJ5_9BACT</name>
<dbReference type="Proteomes" id="UP001168528">
    <property type="component" value="Unassembled WGS sequence"/>
</dbReference>
<keyword evidence="2" id="KW-1185">Reference proteome</keyword>
<comment type="caution">
    <text evidence="1">The sequence shown here is derived from an EMBL/GenBank/DDBJ whole genome shotgun (WGS) entry which is preliminary data.</text>
</comment>
<dbReference type="EMBL" id="JAUKPO010000032">
    <property type="protein sequence ID" value="MDO1450531.1"/>
    <property type="molecule type" value="Genomic_DNA"/>
</dbReference>
<evidence type="ECO:0000313" key="2">
    <source>
        <dbReference type="Proteomes" id="UP001168528"/>
    </source>
</evidence>
<reference evidence="1" key="1">
    <citation type="submission" date="2023-07" db="EMBL/GenBank/DDBJ databases">
        <title>The genome sequence of Rhodocytophaga aerolata KACC 12507.</title>
        <authorList>
            <person name="Zhang X."/>
        </authorList>
    </citation>
    <scope>NUCLEOTIDE SEQUENCE</scope>
    <source>
        <strain evidence="1">KACC 12507</strain>
    </source>
</reference>
<dbReference type="RefSeq" id="WP_302041332.1">
    <property type="nucleotide sequence ID" value="NZ_JAUKPO010000032.1"/>
</dbReference>
<protein>
    <submittedName>
        <fullName evidence="1">Uncharacterized protein</fullName>
    </submittedName>
</protein>
<evidence type="ECO:0000313" key="1">
    <source>
        <dbReference type="EMBL" id="MDO1450531.1"/>
    </source>
</evidence>
<accession>A0ABT8REJ5</accession>
<organism evidence="1 2">
    <name type="scientific">Rhodocytophaga aerolata</name>
    <dbReference type="NCBI Taxonomy" id="455078"/>
    <lineage>
        <taxon>Bacteria</taxon>
        <taxon>Pseudomonadati</taxon>
        <taxon>Bacteroidota</taxon>
        <taxon>Cytophagia</taxon>
        <taxon>Cytophagales</taxon>
        <taxon>Rhodocytophagaceae</taxon>
        <taxon>Rhodocytophaga</taxon>
    </lineage>
</organism>
<proteinExistence type="predicted"/>
<gene>
    <name evidence="1" type="ORF">Q0590_29920</name>
</gene>
<sequence>MKRKLPKDKRAYMSARITKLKSEIYILLIDELFIDYAKAGKMVEGNVFMIGGNKNIEIIKQINNKILQIQTLQALLKV</sequence>